<organism evidence="1 2">
    <name type="scientific">Corchorus olitorius</name>
    <dbReference type="NCBI Taxonomy" id="93759"/>
    <lineage>
        <taxon>Eukaryota</taxon>
        <taxon>Viridiplantae</taxon>
        <taxon>Streptophyta</taxon>
        <taxon>Embryophyta</taxon>
        <taxon>Tracheophyta</taxon>
        <taxon>Spermatophyta</taxon>
        <taxon>Magnoliopsida</taxon>
        <taxon>eudicotyledons</taxon>
        <taxon>Gunneridae</taxon>
        <taxon>Pentapetalae</taxon>
        <taxon>rosids</taxon>
        <taxon>malvids</taxon>
        <taxon>Malvales</taxon>
        <taxon>Malvaceae</taxon>
        <taxon>Grewioideae</taxon>
        <taxon>Apeibeae</taxon>
        <taxon>Corchorus</taxon>
    </lineage>
</organism>
<dbReference type="Proteomes" id="UP000187203">
    <property type="component" value="Unassembled WGS sequence"/>
</dbReference>
<dbReference type="AlphaFoldDB" id="A0A1R3KHH1"/>
<reference evidence="2" key="1">
    <citation type="submission" date="2013-09" db="EMBL/GenBank/DDBJ databases">
        <title>Corchorus olitorius genome sequencing.</title>
        <authorList>
            <person name="Alam M."/>
            <person name="Haque M.S."/>
            <person name="Islam M.S."/>
            <person name="Emdad E.M."/>
            <person name="Islam M.M."/>
            <person name="Ahmed B."/>
            <person name="Halim A."/>
            <person name="Hossen Q.M.M."/>
            <person name="Hossain M.Z."/>
            <person name="Ahmed R."/>
            <person name="Khan M.M."/>
            <person name="Islam R."/>
            <person name="Rashid M.M."/>
            <person name="Khan S.A."/>
            <person name="Rahman M.S."/>
            <person name="Alam M."/>
            <person name="Yahiya A.S."/>
            <person name="Khan M.S."/>
            <person name="Azam M.S."/>
            <person name="Haque T."/>
            <person name="Lashkar M.Z.H."/>
            <person name="Akhand A.I."/>
            <person name="Morshed G."/>
            <person name="Roy S."/>
            <person name="Uddin K.S."/>
            <person name="Rabeya T."/>
            <person name="Hossain A.S."/>
            <person name="Chowdhury A."/>
            <person name="Snigdha A.R."/>
            <person name="Mortoza M.S."/>
            <person name="Matin S.A."/>
            <person name="Hoque S.M.E."/>
            <person name="Islam M.K."/>
            <person name="Roy D.K."/>
            <person name="Haider R."/>
            <person name="Moosa M.M."/>
            <person name="Elias S.M."/>
            <person name="Hasan A.M."/>
            <person name="Jahan S."/>
            <person name="Shafiuddin M."/>
            <person name="Mahmood N."/>
            <person name="Shommy N.S."/>
        </authorList>
    </citation>
    <scope>NUCLEOTIDE SEQUENCE [LARGE SCALE GENOMIC DNA]</scope>
    <source>
        <strain evidence="2">cv. O-4</strain>
    </source>
</reference>
<evidence type="ECO:0000313" key="2">
    <source>
        <dbReference type="Proteomes" id="UP000187203"/>
    </source>
</evidence>
<evidence type="ECO:0000313" key="1">
    <source>
        <dbReference type="EMBL" id="OMP06542.1"/>
    </source>
</evidence>
<dbReference type="EMBL" id="AWUE01013576">
    <property type="protein sequence ID" value="OMP06542.1"/>
    <property type="molecule type" value="Genomic_DNA"/>
</dbReference>
<protein>
    <submittedName>
        <fullName evidence="1">Uncharacterized protein</fullName>
    </submittedName>
</protein>
<proteinExistence type="predicted"/>
<sequence>MDLSQSRWYSLESFHLKPYLSRAASRFIGKAEVLVISGGFRSGQDLFVSAVGFWRRVQGLFGPGFEGWSESCELGALFGVGRRSWQRWRKRAALQLQEKGDALKKGIYGKK</sequence>
<accession>A0A1R3KHH1</accession>
<comment type="caution">
    <text evidence="1">The sequence shown here is derived from an EMBL/GenBank/DDBJ whole genome shotgun (WGS) entry which is preliminary data.</text>
</comment>
<name>A0A1R3KHH1_9ROSI</name>
<gene>
    <name evidence="1" type="ORF">COLO4_08078</name>
</gene>
<keyword evidence="2" id="KW-1185">Reference proteome</keyword>